<sequence>MTTNELVRDALLAAILFVSQVSLAWISNVELVSLLLILYTLVFKKHVWLILYVFIVLEGLVYGFGLWWFSYLYVWPILPAAVFLFIRVTPPKPFVISILSGIFGMLFGLFCALSYLVLAGPGAAFIWWTAGIPFDIVHGIGNFVLSLILFSPLYRLLTALNRI</sequence>
<evidence type="ECO:0000313" key="3">
    <source>
        <dbReference type="Proteomes" id="UP000284277"/>
    </source>
</evidence>
<feature type="transmembrane region" description="Helical" evidence="1">
    <location>
        <begin position="73"/>
        <end position="90"/>
    </location>
</feature>
<keyword evidence="3" id="KW-1185">Reference proteome</keyword>
<feature type="transmembrane region" description="Helical" evidence="1">
    <location>
        <begin position="12"/>
        <end position="42"/>
    </location>
</feature>
<keyword evidence="1" id="KW-1133">Transmembrane helix</keyword>
<keyword evidence="1" id="KW-0812">Transmembrane</keyword>
<comment type="caution">
    <text evidence="2">The sequence shown here is derived from an EMBL/GenBank/DDBJ whole genome shotgun (WGS) entry which is preliminary data.</text>
</comment>
<dbReference type="Proteomes" id="UP000284277">
    <property type="component" value="Unassembled WGS sequence"/>
</dbReference>
<evidence type="ECO:0000313" key="2">
    <source>
        <dbReference type="EMBL" id="RKD31635.1"/>
    </source>
</evidence>
<proteinExistence type="predicted"/>
<gene>
    <name evidence="2" type="ORF">BET01_19945</name>
</gene>
<name>A0A419T2D8_9FIRM</name>
<accession>A0A419T2D8</accession>
<feature type="transmembrane region" description="Helical" evidence="1">
    <location>
        <begin position="102"/>
        <end position="130"/>
    </location>
</feature>
<evidence type="ECO:0000256" key="1">
    <source>
        <dbReference type="SAM" id="Phobius"/>
    </source>
</evidence>
<keyword evidence="1" id="KW-0472">Membrane</keyword>
<protein>
    <recommendedName>
        <fullName evidence="4">Energy-coupling factor transport system substrate-specific component</fullName>
    </recommendedName>
</protein>
<organism evidence="2 3">
    <name type="scientific">Lacrimispora algidixylanolytica</name>
    <dbReference type="NCBI Taxonomy" id="94868"/>
    <lineage>
        <taxon>Bacteria</taxon>
        <taxon>Bacillati</taxon>
        <taxon>Bacillota</taxon>
        <taxon>Clostridia</taxon>
        <taxon>Lachnospirales</taxon>
        <taxon>Lachnospiraceae</taxon>
        <taxon>Lacrimispora</taxon>
    </lineage>
</organism>
<dbReference type="EMBL" id="MCIA01000017">
    <property type="protein sequence ID" value="RKD31635.1"/>
    <property type="molecule type" value="Genomic_DNA"/>
</dbReference>
<feature type="transmembrane region" description="Helical" evidence="1">
    <location>
        <begin position="136"/>
        <end position="157"/>
    </location>
</feature>
<reference evidence="2 3" key="1">
    <citation type="submission" date="2016-08" db="EMBL/GenBank/DDBJ databases">
        <title>A new outlook on sporulation: Clostridium algidixylanolyticum.</title>
        <authorList>
            <person name="Poppleton D.I."/>
            <person name="Gribaldo S."/>
        </authorList>
    </citation>
    <scope>NUCLEOTIDE SEQUENCE [LARGE SCALE GENOMIC DNA]</scope>
    <source>
        <strain evidence="2 3">SPL73</strain>
    </source>
</reference>
<evidence type="ECO:0008006" key="4">
    <source>
        <dbReference type="Google" id="ProtNLM"/>
    </source>
</evidence>
<dbReference type="OrthoDB" id="5198189at2"/>
<dbReference type="AlphaFoldDB" id="A0A419T2D8"/>